<dbReference type="InterPro" id="IPR051430">
    <property type="entry name" value="Fungal_TF_Env_Response"/>
</dbReference>
<organism evidence="10">
    <name type="scientific">Talaromyces marneffei PM1</name>
    <dbReference type="NCBI Taxonomy" id="1077442"/>
    <lineage>
        <taxon>Eukaryota</taxon>
        <taxon>Fungi</taxon>
        <taxon>Dikarya</taxon>
        <taxon>Ascomycota</taxon>
        <taxon>Pezizomycotina</taxon>
        <taxon>Eurotiomycetes</taxon>
        <taxon>Eurotiomycetidae</taxon>
        <taxon>Eurotiales</taxon>
        <taxon>Trichocomaceae</taxon>
        <taxon>Talaromyces</taxon>
        <taxon>Talaromyces sect. Talaromyces</taxon>
    </lineage>
</organism>
<feature type="compositionally biased region" description="Polar residues" evidence="8">
    <location>
        <begin position="236"/>
        <end position="249"/>
    </location>
</feature>
<keyword evidence="4 7" id="KW-0238">DNA-binding</keyword>
<reference evidence="10" key="1">
    <citation type="journal article" date="2014" name="PLoS Genet.">
        <title>Signature Gene Expression Reveals Novel Clues to the Molecular Mechanisms of Dimorphic Transition in Penicillium marneffei.</title>
        <authorList>
            <person name="Yang E."/>
            <person name="Wang G."/>
            <person name="Cai J."/>
            <person name="Woo P.C."/>
            <person name="Lau S.K."/>
            <person name="Yuen K.-Y."/>
            <person name="Chow W.-N."/>
            <person name="Lin X."/>
        </authorList>
    </citation>
    <scope>NUCLEOTIDE SEQUENCE [LARGE SCALE GENOMIC DNA]</scope>
    <source>
        <strain evidence="10">PM1</strain>
    </source>
</reference>
<keyword evidence="2" id="KW-0862">Zinc</keyword>
<dbReference type="AlphaFoldDB" id="A0A093UM39"/>
<evidence type="ECO:0000256" key="7">
    <source>
        <dbReference type="PROSITE-ProRule" id="PRU00850"/>
    </source>
</evidence>
<gene>
    <name evidence="10" type="ORF">GQ26_0620090</name>
</gene>
<proteinExistence type="predicted"/>
<dbReference type="PANTHER" id="PTHR31944">
    <property type="entry name" value="HEME-RESPONSIVE ZINC FINGER TRANSCRIPTION FACTOR HAP1"/>
    <property type="match status" value="1"/>
</dbReference>
<dbReference type="InterPro" id="IPR024061">
    <property type="entry name" value="NDT80_DNA-bd_dom"/>
</dbReference>
<comment type="caution">
    <text evidence="10">The sequence shown here is derived from an EMBL/GenBank/DDBJ whole genome shotgun (WGS) entry which is preliminary data.</text>
</comment>
<name>A0A093UM39_TALMA</name>
<protein>
    <submittedName>
        <fullName evidence="10">Activator of stress genes 1</fullName>
    </submittedName>
</protein>
<evidence type="ECO:0000256" key="2">
    <source>
        <dbReference type="ARBA" id="ARBA00022833"/>
    </source>
</evidence>
<feature type="region of interest" description="Disordered" evidence="8">
    <location>
        <begin position="415"/>
        <end position="449"/>
    </location>
</feature>
<keyword evidence="6" id="KW-0539">Nucleus</keyword>
<dbReference type="InterPro" id="IPR008967">
    <property type="entry name" value="p53-like_TF_DNA-bd_sf"/>
</dbReference>
<accession>A0A093UM39</accession>
<dbReference type="GO" id="GO:0005634">
    <property type="term" value="C:nucleus"/>
    <property type="evidence" value="ECO:0007669"/>
    <property type="project" value="TreeGrafter"/>
</dbReference>
<feature type="compositionally biased region" description="Polar residues" evidence="8">
    <location>
        <begin position="257"/>
        <end position="271"/>
    </location>
</feature>
<evidence type="ECO:0000256" key="8">
    <source>
        <dbReference type="SAM" id="MobiDB-lite"/>
    </source>
</evidence>
<keyword evidence="5" id="KW-0804">Transcription</keyword>
<evidence type="ECO:0000256" key="4">
    <source>
        <dbReference type="ARBA" id="ARBA00023125"/>
    </source>
</evidence>
<feature type="region of interest" description="Disordered" evidence="8">
    <location>
        <begin position="158"/>
        <end position="187"/>
    </location>
</feature>
<feature type="compositionally biased region" description="Basic and acidic residues" evidence="8">
    <location>
        <begin position="168"/>
        <end position="179"/>
    </location>
</feature>
<keyword evidence="1" id="KW-0479">Metal-binding</keyword>
<feature type="compositionally biased region" description="Acidic residues" evidence="8">
    <location>
        <begin position="438"/>
        <end position="447"/>
    </location>
</feature>
<sequence>MSDLDFADNVEGNESSGNGIVSGLGIRTASNESYLTFRPLPSPQSQSFEDPVDNLVSSNIKIQAYLQGRFTHNDEAGLPSTHHEHAVDVTNGTDDKDTIGLIFYRRNKFKVVGTVSVPTSITDIRHGSPSASRVTGLYAELDAIESLEGVPVGLIYTSPKPNTTQLERSSDQNDSDRVSTTRTTQGPPRVCLWLDKSDYNGEFISDYMENNSGLSIPIFWDKLQFRHATAKKRASGNISTFGSPQSFPTHISKRMKTSATTGRGQQTVSRSQDNHKETEWSNIPVKFQGTEFDSAPNDLLFYDFSDLGIWNNDLQWQDGDEKTEELSTLNGWLDRASAVNISASNTNPRNGLLIPSLETHLLPSVPNLGSIFNLPDFLSSLYADHYNPPNAHGVSLSCFTHFPLNEGMDGAGHSSLLSPDFLENPDRETLSSKKPNATDDDGSEVTDDENRTYSYEYIPLSINDWTVPVDAVYSTTKQLQLLISMDTIASSPAPLSSETTAVCYNEQRGTLPTDEMTEGNPPERQYIPAASTTQVPIPSNPPGLLPPSSSAPQQPDPSSHGISSRNHLAYSSLPRVASQFLDISGKEYTPSTVQAVQNQGTWQLLGHVSLAANGAEARPAINADVQMLLRGPRSRSQKKRLFSAERISEPNIMVAATQLAVSLIQTALPRVQRELKSLQVKWKGIRADDAWFLTHDELLQLLPDRETLDRHVNLYFDTVETTYRILHYQSFQKQYELLWQDPNQVNSAVVIILLLVMASVEVLFSHEQPKYIGDSSVSRERAIFWIEVSEKWLARQSYKHMHLAIWQIRCLIVFAKQINVVKKKRIWTESGTLLREAMSAGFHRDPSVLGEKVSFFDQEMRRRLWATIIEMELQISIDRGMPSASAGVPSDTTTVLNVHDEELEKNSRPTSRSLREHTPTSYLHISRSSFSLRVSLNSMINDMSSPFVHETVLDYEDMITKELQRLPSGGGSHRQAHGNGRRTMVRILLDIQLRQFLVMLHAPFARQTQTSSRYSLSRITCLTAAAEIVQLYSDLTQTGNFILLLQRNDYFRAALVICQSAYTNLITKRYTYYWYISAASAFLQSVLLPSESTKEKEEAINRVTKQYYRVLESQEDIGKAKDMIMPVHSTSMTSAKKFDTS</sequence>
<feature type="DNA-binding region" description="NDT80" evidence="7">
    <location>
        <begin position="12"/>
        <end position="291"/>
    </location>
</feature>
<dbReference type="EMBL" id="JPOX01000062">
    <property type="protein sequence ID" value="KFX41347.1"/>
    <property type="molecule type" value="Genomic_DNA"/>
</dbReference>
<evidence type="ECO:0000256" key="1">
    <source>
        <dbReference type="ARBA" id="ARBA00022723"/>
    </source>
</evidence>
<dbReference type="Pfam" id="PF05224">
    <property type="entry name" value="NDT80_PhoG"/>
    <property type="match status" value="1"/>
</dbReference>
<evidence type="ECO:0000259" key="9">
    <source>
        <dbReference type="PROSITE" id="PS51517"/>
    </source>
</evidence>
<feature type="region of interest" description="Disordered" evidence="8">
    <location>
        <begin position="533"/>
        <end position="565"/>
    </location>
</feature>
<dbReference type="PROSITE" id="PS51517">
    <property type="entry name" value="NDT80"/>
    <property type="match status" value="1"/>
</dbReference>
<dbReference type="Pfam" id="PF04082">
    <property type="entry name" value="Fungal_trans"/>
    <property type="match status" value="1"/>
</dbReference>
<dbReference type="GO" id="GO:0001228">
    <property type="term" value="F:DNA-binding transcription activator activity, RNA polymerase II-specific"/>
    <property type="evidence" value="ECO:0007669"/>
    <property type="project" value="TreeGrafter"/>
</dbReference>
<dbReference type="HOGENOM" id="CLU_306570_0_0_1"/>
<evidence type="ECO:0000256" key="5">
    <source>
        <dbReference type="ARBA" id="ARBA00023163"/>
    </source>
</evidence>
<evidence type="ECO:0000256" key="6">
    <source>
        <dbReference type="ARBA" id="ARBA00023242"/>
    </source>
</evidence>
<dbReference type="GO" id="GO:0000978">
    <property type="term" value="F:RNA polymerase II cis-regulatory region sequence-specific DNA binding"/>
    <property type="evidence" value="ECO:0007669"/>
    <property type="project" value="TreeGrafter"/>
</dbReference>
<dbReference type="PANTHER" id="PTHR31944:SF130">
    <property type="entry name" value="ZN(II)2CYS6 TRANSCRIPTION FACTO (EUROFUNG)"/>
    <property type="match status" value="1"/>
</dbReference>
<dbReference type="GO" id="GO:0008270">
    <property type="term" value="F:zinc ion binding"/>
    <property type="evidence" value="ECO:0007669"/>
    <property type="project" value="InterPro"/>
</dbReference>
<dbReference type="CDD" id="cd12148">
    <property type="entry name" value="fungal_TF_MHR"/>
    <property type="match status" value="1"/>
</dbReference>
<feature type="region of interest" description="Disordered" evidence="8">
    <location>
        <begin position="236"/>
        <end position="277"/>
    </location>
</feature>
<dbReference type="InterPro" id="IPR007219">
    <property type="entry name" value="XnlR_reg_dom"/>
</dbReference>
<dbReference type="SUPFAM" id="SSF49417">
    <property type="entry name" value="p53-like transcription factors"/>
    <property type="match status" value="1"/>
</dbReference>
<evidence type="ECO:0000256" key="3">
    <source>
        <dbReference type="ARBA" id="ARBA00023015"/>
    </source>
</evidence>
<keyword evidence="3" id="KW-0805">Transcription regulation</keyword>
<feature type="domain" description="NDT80" evidence="9">
    <location>
        <begin position="12"/>
        <end position="291"/>
    </location>
</feature>
<dbReference type="GO" id="GO:0006351">
    <property type="term" value="P:DNA-templated transcription"/>
    <property type="evidence" value="ECO:0007669"/>
    <property type="project" value="InterPro"/>
</dbReference>
<evidence type="ECO:0000313" key="10">
    <source>
        <dbReference type="EMBL" id="KFX41347.1"/>
    </source>
</evidence>
<feature type="compositionally biased region" description="Low complexity" evidence="8">
    <location>
        <begin position="546"/>
        <end position="559"/>
    </location>
</feature>
<dbReference type="EMBL" id="JPOX01000062">
    <property type="protein sequence ID" value="KFX41353.1"/>
    <property type="molecule type" value="Genomic_DNA"/>
</dbReference>